<feature type="compositionally biased region" description="Polar residues" evidence="1">
    <location>
        <begin position="70"/>
        <end position="79"/>
    </location>
</feature>
<feature type="compositionally biased region" description="Basic and acidic residues" evidence="1">
    <location>
        <begin position="149"/>
        <end position="168"/>
    </location>
</feature>
<evidence type="ECO:0000313" key="3">
    <source>
        <dbReference type="Proteomes" id="UP000438429"/>
    </source>
</evidence>
<feature type="region of interest" description="Disordered" evidence="1">
    <location>
        <begin position="124"/>
        <end position="168"/>
    </location>
</feature>
<dbReference type="AlphaFoldDB" id="A0A6A4SI26"/>
<name>A0A6A4SI26_SCOMX</name>
<proteinExistence type="predicted"/>
<dbReference type="EMBL" id="VEVO01000015">
    <property type="protein sequence ID" value="KAF0030614.1"/>
    <property type="molecule type" value="Genomic_DNA"/>
</dbReference>
<reference evidence="2 3" key="1">
    <citation type="submission" date="2019-06" db="EMBL/GenBank/DDBJ databases">
        <title>Draft genomes of female and male turbot (Scophthalmus maximus).</title>
        <authorList>
            <person name="Xu H."/>
            <person name="Xu X.-W."/>
            <person name="Shao C."/>
            <person name="Chen S."/>
        </authorList>
    </citation>
    <scope>NUCLEOTIDE SEQUENCE [LARGE SCALE GENOMIC DNA]</scope>
    <source>
        <strain evidence="2">Ysfricsl-2016a</strain>
        <tissue evidence="2">Blood</tissue>
    </source>
</reference>
<accession>A0A6A4SI26</accession>
<organism evidence="2 3">
    <name type="scientific">Scophthalmus maximus</name>
    <name type="common">Turbot</name>
    <name type="synonym">Psetta maxima</name>
    <dbReference type="NCBI Taxonomy" id="52904"/>
    <lineage>
        <taxon>Eukaryota</taxon>
        <taxon>Metazoa</taxon>
        <taxon>Chordata</taxon>
        <taxon>Craniata</taxon>
        <taxon>Vertebrata</taxon>
        <taxon>Euteleostomi</taxon>
        <taxon>Actinopterygii</taxon>
        <taxon>Neopterygii</taxon>
        <taxon>Teleostei</taxon>
        <taxon>Neoteleostei</taxon>
        <taxon>Acanthomorphata</taxon>
        <taxon>Carangaria</taxon>
        <taxon>Pleuronectiformes</taxon>
        <taxon>Pleuronectoidei</taxon>
        <taxon>Scophthalmidae</taxon>
        <taxon>Scophthalmus</taxon>
    </lineage>
</organism>
<feature type="region of interest" description="Disordered" evidence="1">
    <location>
        <begin position="53"/>
        <end position="85"/>
    </location>
</feature>
<comment type="caution">
    <text evidence="2">The sequence shown here is derived from an EMBL/GenBank/DDBJ whole genome shotgun (WGS) entry which is preliminary data.</text>
</comment>
<evidence type="ECO:0000256" key="1">
    <source>
        <dbReference type="SAM" id="MobiDB-lite"/>
    </source>
</evidence>
<sequence>MVSRTKTENKSNNIASYPVIQKKGPKFLPNVVQHWALIPSYREPLFEQDVTHSLTQPKGPFQPQEHETSSESSINQTSPAVCRSNGEAARQKANVDQSYRICCHSANLLHGFKLQIHSADSLQSFTGPTRSRIRDEGESFPQTMARAQTPDDRYVKPHRNGGDQPEHRCQSQSDLLIPDACAGDKVIFSDLTLDVKDPSKLTKEVLPSGLIVCCQRHTLQLTLPQVSFVMRLTAVSKTMPEFQNGNWCNSRHRRGGGEDLKELQDVQDVYKGGKPYGQKNDKMRPPKFSPTKMQVAELCSGEAGMKRLGENYTESFSSTRREVESQNFKRLFEKT</sequence>
<protein>
    <submittedName>
        <fullName evidence="2">Uncharacterized protein</fullName>
    </submittedName>
</protein>
<dbReference type="Proteomes" id="UP000438429">
    <property type="component" value="Unassembled WGS sequence"/>
</dbReference>
<feature type="non-terminal residue" evidence="2">
    <location>
        <position position="335"/>
    </location>
</feature>
<evidence type="ECO:0000313" key="2">
    <source>
        <dbReference type="EMBL" id="KAF0030614.1"/>
    </source>
</evidence>
<gene>
    <name evidence="2" type="ORF">F2P81_017345</name>
</gene>